<dbReference type="EMBL" id="FNGL01000009">
    <property type="protein sequence ID" value="SDL15227.1"/>
    <property type="molecule type" value="Genomic_DNA"/>
</dbReference>
<dbReference type="RefSeq" id="WP_089865723.1">
    <property type="nucleotide sequence ID" value="NZ_FNGL01000009.1"/>
</dbReference>
<proteinExistence type="predicted"/>
<evidence type="ECO:0000313" key="2">
    <source>
        <dbReference type="Proteomes" id="UP000198811"/>
    </source>
</evidence>
<evidence type="ECO:0000313" key="1">
    <source>
        <dbReference type="EMBL" id="SDL15227.1"/>
    </source>
</evidence>
<organism evidence="1 2">
    <name type="scientific">Clostridium cochlearium</name>
    <dbReference type="NCBI Taxonomy" id="1494"/>
    <lineage>
        <taxon>Bacteria</taxon>
        <taxon>Bacillati</taxon>
        <taxon>Bacillota</taxon>
        <taxon>Clostridia</taxon>
        <taxon>Eubacteriales</taxon>
        <taxon>Clostridiaceae</taxon>
        <taxon>Clostridium</taxon>
    </lineage>
</organism>
<comment type="caution">
    <text evidence="1">The sequence shown here is derived from an EMBL/GenBank/DDBJ whole genome shotgun (WGS) entry which is preliminary data.</text>
</comment>
<accession>A0ABY0QLE4</accession>
<sequence>MGELARFEDIRIKMYPMDTQKHKEPHFHVILTNGNKASVSVATGKILASSVPYQVLSQGPPGVMNKL</sequence>
<name>A0ABY0QLE4_CLOCO</name>
<gene>
    <name evidence="1" type="ORF">SAMN05216497_10944</name>
</gene>
<evidence type="ECO:0008006" key="3">
    <source>
        <dbReference type="Google" id="ProtNLM"/>
    </source>
</evidence>
<dbReference type="InterPro" id="IPR025427">
    <property type="entry name" value="DUF4160"/>
</dbReference>
<keyword evidence="2" id="KW-1185">Reference proteome</keyword>
<reference evidence="1 2" key="1">
    <citation type="submission" date="2016-10" db="EMBL/GenBank/DDBJ databases">
        <authorList>
            <person name="Varghese N."/>
            <person name="Submissions S."/>
        </authorList>
    </citation>
    <scope>NUCLEOTIDE SEQUENCE [LARGE SCALE GENOMIC DNA]</scope>
    <source>
        <strain evidence="1 2">NLAE-zl-C224</strain>
    </source>
</reference>
<protein>
    <recommendedName>
        <fullName evidence="3">DUF4160 domain-containing protein</fullName>
    </recommendedName>
</protein>
<dbReference type="Proteomes" id="UP000198811">
    <property type="component" value="Unassembled WGS sequence"/>
</dbReference>
<dbReference type="Pfam" id="PF13711">
    <property type="entry name" value="DUF4160"/>
    <property type="match status" value="1"/>
</dbReference>